<dbReference type="Pfam" id="PF13692">
    <property type="entry name" value="Glyco_trans_1_4"/>
    <property type="match status" value="1"/>
</dbReference>
<dbReference type="EMBL" id="JADKYY010000002">
    <property type="protein sequence ID" value="MBF5026599.1"/>
    <property type="molecule type" value="Genomic_DNA"/>
</dbReference>
<sequence>MGSKHLLLVTYYWPPAGGPGVQRWLKFTRYLCEMGYRITLVIPENPSYPLTDETLLKEVPSGLDIHRLPIWEPYTIAEKFSRSNKKFKAGQFDKTQNQSILSRISIWIRGNFFIPDARRFWIQPTVKYIQKTIFTSQQLPVLITTGPPHSVHLIGLQLKTSNSTLQWVADFRDPWTEISYFSELKLTNLARKIHYQMESAVLTHSDLVLATSYSDAENFRAKGANAYCITNGYDPEDLPEASSEEKDRAHFTIAYIGVLEQLRNPVILWDVLEEIYREIAEFRSVFRFVFVGKVDPKIILNLQNRNFSSNIDYKGYIPHRKALEEMNRADTLLLTNFPDSKHKGIIPGKLFEYLASAVPIISFGPNNADVSRILSYTSGGAHFGYKDTSALKEHIRELFNQWQNQVPRRSTEKVYEFSRKNLTLALTSLLEQELN</sequence>
<protein>
    <submittedName>
        <fullName evidence="1">Glycosyltransferase</fullName>
    </submittedName>
</protein>
<keyword evidence="2" id="KW-1185">Reference proteome</keyword>
<name>A0A930YUH3_9FLAO</name>
<proteinExistence type="predicted"/>
<dbReference type="SUPFAM" id="SSF53756">
    <property type="entry name" value="UDP-Glycosyltransferase/glycogen phosphorylase"/>
    <property type="match status" value="1"/>
</dbReference>
<dbReference type="RefSeq" id="WP_194738533.1">
    <property type="nucleotide sequence ID" value="NZ_JADKYY010000002.1"/>
</dbReference>
<gene>
    <name evidence="1" type="ORF">IC612_02155</name>
</gene>
<reference evidence="1" key="1">
    <citation type="submission" date="2020-11" db="EMBL/GenBank/DDBJ databases">
        <title>Genome seq and assembly of Planobacterium sp.</title>
        <authorList>
            <person name="Chhetri G."/>
        </authorList>
    </citation>
    <scope>NUCLEOTIDE SEQUENCE</scope>
    <source>
        <strain evidence="1">GCR5</strain>
    </source>
</reference>
<accession>A0A930YUH3</accession>
<dbReference type="AlphaFoldDB" id="A0A930YUH3"/>
<evidence type="ECO:0000313" key="1">
    <source>
        <dbReference type="EMBL" id="MBF5026599.1"/>
    </source>
</evidence>
<dbReference type="Gene3D" id="3.40.50.2000">
    <property type="entry name" value="Glycogen Phosphorylase B"/>
    <property type="match status" value="1"/>
</dbReference>
<organism evidence="1 2">
    <name type="scientific">Planobacterium oryzisoli</name>
    <dbReference type="NCBI Taxonomy" id="2771435"/>
    <lineage>
        <taxon>Bacteria</taxon>
        <taxon>Pseudomonadati</taxon>
        <taxon>Bacteroidota</taxon>
        <taxon>Flavobacteriia</taxon>
        <taxon>Flavobacteriales</taxon>
        <taxon>Weeksellaceae</taxon>
        <taxon>Chryseobacterium group</taxon>
        <taxon>Chryseobacterium</taxon>
    </lineage>
</organism>
<dbReference type="Proteomes" id="UP000694480">
    <property type="component" value="Unassembled WGS sequence"/>
</dbReference>
<evidence type="ECO:0000313" key="2">
    <source>
        <dbReference type="Proteomes" id="UP000694480"/>
    </source>
</evidence>
<comment type="caution">
    <text evidence="1">The sequence shown here is derived from an EMBL/GenBank/DDBJ whole genome shotgun (WGS) entry which is preliminary data.</text>
</comment>